<dbReference type="Gene3D" id="1.10.10.10">
    <property type="entry name" value="Winged helix-like DNA-binding domain superfamily/Winged helix DNA-binding domain"/>
    <property type="match status" value="1"/>
</dbReference>
<proteinExistence type="predicted"/>
<dbReference type="PANTHER" id="PTHR24567">
    <property type="entry name" value="CRP FAMILY TRANSCRIPTIONAL REGULATORY PROTEIN"/>
    <property type="match status" value="1"/>
</dbReference>
<dbReference type="AlphaFoldDB" id="A0A1Y6CU93"/>
<dbReference type="Proteomes" id="UP000192923">
    <property type="component" value="Unassembled WGS sequence"/>
</dbReference>
<dbReference type="InterPro" id="IPR036390">
    <property type="entry name" value="WH_DNA-bd_sf"/>
</dbReference>
<protein>
    <submittedName>
        <fullName evidence="6">CRP/FNR family transcriptional regulator, cyclic AMP receptor protein</fullName>
    </submittedName>
</protein>
<dbReference type="GO" id="GO:0003677">
    <property type="term" value="F:DNA binding"/>
    <property type="evidence" value="ECO:0007669"/>
    <property type="project" value="UniProtKB-KW"/>
</dbReference>
<dbReference type="SMART" id="SM00100">
    <property type="entry name" value="cNMP"/>
    <property type="match status" value="1"/>
</dbReference>
<organism evidence="6 7">
    <name type="scientific">Methylomagnum ishizawai</name>
    <dbReference type="NCBI Taxonomy" id="1760988"/>
    <lineage>
        <taxon>Bacteria</taxon>
        <taxon>Pseudomonadati</taxon>
        <taxon>Pseudomonadota</taxon>
        <taxon>Gammaproteobacteria</taxon>
        <taxon>Methylococcales</taxon>
        <taxon>Methylococcaceae</taxon>
        <taxon>Methylomagnum</taxon>
    </lineage>
</organism>
<dbReference type="RefSeq" id="WP_217807261.1">
    <property type="nucleotide sequence ID" value="NZ_FXAM01000001.1"/>
</dbReference>
<dbReference type="SUPFAM" id="SSF46785">
    <property type="entry name" value="Winged helix' DNA-binding domain"/>
    <property type="match status" value="1"/>
</dbReference>
<sequence>MAPNPALAGLKTIPYFMEVSDEALERLAGSALKKTYPKNAVVINEGDEAGALFIVLSGKIQAYLSNESGRTVTLSTQEAGSVFGELSLLDGEPRSASVITLEPTSCFLIPRTAFQNWLKDHPDAAGSIIHNLTKRIRTLTESVRGLALSDVYGRLVKTLQNMAVECEGGWMIRGKPSHQDLANVVGCSREMVSRIMKDLGRGGYIETEGKVLRIVRKLPTSW</sequence>
<dbReference type="SMART" id="SM00419">
    <property type="entry name" value="HTH_CRP"/>
    <property type="match status" value="1"/>
</dbReference>
<evidence type="ECO:0000256" key="2">
    <source>
        <dbReference type="ARBA" id="ARBA00023125"/>
    </source>
</evidence>
<gene>
    <name evidence="6" type="ORF">SAMN02949497_1289</name>
</gene>
<evidence type="ECO:0000256" key="1">
    <source>
        <dbReference type="ARBA" id="ARBA00023015"/>
    </source>
</evidence>
<dbReference type="InterPro" id="IPR012318">
    <property type="entry name" value="HTH_CRP"/>
</dbReference>
<accession>A0A1Y6CU93</accession>
<evidence type="ECO:0000259" key="4">
    <source>
        <dbReference type="PROSITE" id="PS50042"/>
    </source>
</evidence>
<keyword evidence="1" id="KW-0805">Transcription regulation</keyword>
<dbReference type="InterPro" id="IPR018488">
    <property type="entry name" value="cNMP-bd_CS"/>
</dbReference>
<evidence type="ECO:0000313" key="7">
    <source>
        <dbReference type="Proteomes" id="UP000192923"/>
    </source>
</evidence>
<dbReference type="InterPro" id="IPR000595">
    <property type="entry name" value="cNMP-bd_dom"/>
</dbReference>
<dbReference type="InterPro" id="IPR014710">
    <property type="entry name" value="RmlC-like_jellyroll"/>
</dbReference>
<dbReference type="InterPro" id="IPR050397">
    <property type="entry name" value="Env_Response_Regulators"/>
</dbReference>
<evidence type="ECO:0000256" key="3">
    <source>
        <dbReference type="ARBA" id="ARBA00023163"/>
    </source>
</evidence>
<dbReference type="STRING" id="1760988.SAMN02949497_1289"/>
<evidence type="ECO:0000259" key="5">
    <source>
        <dbReference type="PROSITE" id="PS51063"/>
    </source>
</evidence>
<feature type="domain" description="Cyclic nucleotide-binding" evidence="4">
    <location>
        <begin position="15"/>
        <end position="135"/>
    </location>
</feature>
<dbReference type="SUPFAM" id="SSF51206">
    <property type="entry name" value="cAMP-binding domain-like"/>
    <property type="match status" value="1"/>
</dbReference>
<keyword evidence="7" id="KW-1185">Reference proteome</keyword>
<dbReference type="PROSITE" id="PS51063">
    <property type="entry name" value="HTH_CRP_2"/>
    <property type="match status" value="1"/>
</dbReference>
<reference evidence="6 7" key="1">
    <citation type="submission" date="2016-12" db="EMBL/GenBank/DDBJ databases">
        <authorList>
            <person name="Song W.-J."/>
            <person name="Kurnit D.M."/>
        </authorList>
    </citation>
    <scope>NUCLEOTIDE SEQUENCE [LARGE SCALE GENOMIC DNA]</scope>
    <source>
        <strain evidence="6 7">175</strain>
    </source>
</reference>
<dbReference type="PROSITE" id="PS50042">
    <property type="entry name" value="CNMP_BINDING_3"/>
    <property type="match status" value="1"/>
</dbReference>
<dbReference type="InterPro" id="IPR018490">
    <property type="entry name" value="cNMP-bd_dom_sf"/>
</dbReference>
<dbReference type="InterPro" id="IPR036388">
    <property type="entry name" value="WH-like_DNA-bd_sf"/>
</dbReference>
<dbReference type="Pfam" id="PF00027">
    <property type="entry name" value="cNMP_binding"/>
    <property type="match status" value="1"/>
</dbReference>
<dbReference type="PANTHER" id="PTHR24567:SF74">
    <property type="entry name" value="HTH-TYPE TRANSCRIPTIONAL REGULATOR ARCR"/>
    <property type="match status" value="1"/>
</dbReference>
<dbReference type="PROSITE" id="PS00889">
    <property type="entry name" value="CNMP_BINDING_2"/>
    <property type="match status" value="1"/>
</dbReference>
<dbReference type="GO" id="GO:0003700">
    <property type="term" value="F:DNA-binding transcription factor activity"/>
    <property type="evidence" value="ECO:0007669"/>
    <property type="project" value="TreeGrafter"/>
</dbReference>
<keyword evidence="3" id="KW-0804">Transcription</keyword>
<dbReference type="EMBL" id="FXAM01000001">
    <property type="protein sequence ID" value="SMF93991.1"/>
    <property type="molecule type" value="Genomic_DNA"/>
</dbReference>
<dbReference type="CDD" id="cd00038">
    <property type="entry name" value="CAP_ED"/>
    <property type="match status" value="1"/>
</dbReference>
<feature type="domain" description="HTH crp-type" evidence="5">
    <location>
        <begin position="149"/>
        <end position="218"/>
    </location>
</feature>
<dbReference type="GO" id="GO:0005829">
    <property type="term" value="C:cytosol"/>
    <property type="evidence" value="ECO:0007669"/>
    <property type="project" value="TreeGrafter"/>
</dbReference>
<dbReference type="PRINTS" id="PR00103">
    <property type="entry name" value="CAMPKINASE"/>
</dbReference>
<keyword evidence="2" id="KW-0238">DNA-binding</keyword>
<keyword evidence="6" id="KW-0675">Receptor</keyword>
<dbReference type="Pfam" id="PF13545">
    <property type="entry name" value="HTH_Crp_2"/>
    <property type="match status" value="1"/>
</dbReference>
<dbReference type="PROSITE" id="PS00888">
    <property type="entry name" value="CNMP_BINDING_1"/>
    <property type="match status" value="1"/>
</dbReference>
<evidence type="ECO:0000313" key="6">
    <source>
        <dbReference type="EMBL" id="SMF93991.1"/>
    </source>
</evidence>
<name>A0A1Y6CU93_9GAMM</name>
<dbReference type="Gene3D" id="2.60.120.10">
    <property type="entry name" value="Jelly Rolls"/>
    <property type="match status" value="1"/>
</dbReference>